<evidence type="ECO:0000313" key="1">
    <source>
        <dbReference type="EMBL" id="EID76829.1"/>
    </source>
</evidence>
<dbReference type="InterPro" id="IPR036390">
    <property type="entry name" value="WH_DNA-bd_sf"/>
</dbReference>
<dbReference type="STRING" id="946077.W5A_02360"/>
<dbReference type="Gene3D" id="1.10.10.10">
    <property type="entry name" value="Winged helix-like DNA-binding domain superfamily/Winged helix DNA-binding domain"/>
    <property type="match status" value="1"/>
</dbReference>
<dbReference type="eggNOG" id="COG1959">
    <property type="taxonomic scope" value="Bacteria"/>
</dbReference>
<keyword evidence="2" id="KW-1185">Reference proteome</keyword>
<dbReference type="NCBIfam" id="TIGR00738">
    <property type="entry name" value="rrf2_super"/>
    <property type="match status" value="1"/>
</dbReference>
<dbReference type="InterPro" id="IPR036388">
    <property type="entry name" value="WH-like_DNA-bd_sf"/>
</dbReference>
<dbReference type="EMBL" id="AJJU01000002">
    <property type="protein sequence ID" value="EID76829.1"/>
    <property type="molecule type" value="Genomic_DNA"/>
</dbReference>
<dbReference type="PANTHER" id="PTHR33221">
    <property type="entry name" value="WINGED HELIX-TURN-HELIX TRANSCRIPTIONAL REGULATOR, RRF2 FAMILY"/>
    <property type="match status" value="1"/>
</dbReference>
<dbReference type="PROSITE" id="PS51197">
    <property type="entry name" value="HTH_RRF2_2"/>
    <property type="match status" value="1"/>
</dbReference>
<protein>
    <submittedName>
        <fullName evidence="1">Putative HTH-type transcriptional regulator</fullName>
    </submittedName>
</protein>
<dbReference type="GO" id="GO:0005829">
    <property type="term" value="C:cytosol"/>
    <property type="evidence" value="ECO:0007669"/>
    <property type="project" value="TreeGrafter"/>
</dbReference>
<accession>I0WKB3</accession>
<comment type="caution">
    <text evidence="1">The sequence shown here is derived from an EMBL/GenBank/DDBJ whole genome shotgun (WGS) entry which is preliminary data.</text>
</comment>
<dbReference type="Pfam" id="PF02082">
    <property type="entry name" value="Rrf2"/>
    <property type="match status" value="1"/>
</dbReference>
<dbReference type="SUPFAM" id="SSF46785">
    <property type="entry name" value="Winged helix' DNA-binding domain"/>
    <property type="match status" value="1"/>
</dbReference>
<reference evidence="1 2" key="1">
    <citation type="journal article" date="2012" name="J. Bacteriol.">
        <title>Genome Sequence of the Halotolerant Bacterium Imtechella halotolerans K1T.</title>
        <authorList>
            <person name="Kumar S."/>
            <person name="Vikram S."/>
            <person name="Subramanian S."/>
            <person name="Raghava G.P."/>
            <person name="Pinnaka A.K."/>
        </authorList>
    </citation>
    <scope>NUCLEOTIDE SEQUENCE [LARGE SCALE GENOMIC DNA]</scope>
    <source>
        <strain evidence="1 2">K1</strain>
    </source>
</reference>
<dbReference type="Proteomes" id="UP000005938">
    <property type="component" value="Unassembled WGS sequence"/>
</dbReference>
<proteinExistence type="predicted"/>
<dbReference type="PANTHER" id="PTHR33221:SF15">
    <property type="entry name" value="HTH-TYPE TRANSCRIPTIONAL REGULATOR YWGB-RELATED"/>
    <property type="match status" value="1"/>
</dbReference>
<dbReference type="InterPro" id="IPR000944">
    <property type="entry name" value="Tscrpt_reg_Rrf2"/>
</dbReference>
<sequence>MYMLSNSSKYAINAVLYIAVNASENQKIGVKEVADAIQIPSPFLAKLLQTLAKKNVITSTKGPGGGFFLTEENQKLPLMEVVEHIDGSEKFSMCVLGLKECSEESPCPIHHSVQPFKVSFLHELRHNSIASFAEKVKKGETFLFIQ</sequence>
<dbReference type="GO" id="GO:0003700">
    <property type="term" value="F:DNA-binding transcription factor activity"/>
    <property type="evidence" value="ECO:0007669"/>
    <property type="project" value="TreeGrafter"/>
</dbReference>
<organism evidence="1 2">
    <name type="scientific">Imtechella halotolerans K1</name>
    <dbReference type="NCBI Taxonomy" id="946077"/>
    <lineage>
        <taxon>Bacteria</taxon>
        <taxon>Pseudomonadati</taxon>
        <taxon>Bacteroidota</taxon>
        <taxon>Flavobacteriia</taxon>
        <taxon>Flavobacteriales</taxon>
        <taxon>Flavobacteriaceae</taxon>
        <taxon>Imtechella</taxon>
    </lineage>
</organism>
<dbReference type="AlphaFoldDB" id="I0WKB3"/>
<evidence type="ECO:0000313" key="2">
    <source>
        <dbReference type="Proteomes" id="UP000005938"/>
    </source>
</evidence>
<gene>
    <name evidence="1" type="ORF">W5A_02360</name>
</gene>
<name>I0WKB3_9FLAO</name>